<name>A0A2S9PMP0_9ACTN</name>
<keyword evidence="2" id="KW-1185">Reference proteome</keyword>
<evidence type="ECO:0000313" key="1">
    <source>
        <dbReference type="EMBL" id="PRH75689.1"/>
    </source>
</evidence>
<dbReference type="EMBL" id="PVLV01000720">
    <property type="protein sequence ID" value="PRH75689.1"/>
    <property type="molecule type" value="Genomic_DNA"/>
</dbReference>
<sequence>RRTLVTLPFWREWYEEQRGWNDPEDQAPDVLFIADQSHPGIPEWGAYNDLRREQAAALAAAPEAPAITAGAPALAAAAPLSLTS</sequence>
<dbReference type="AlphaFoldDB" id="A0A2S9PMP0"/>
<dbReference type="RefSeq" id="WP_181160673.1">
    <property type="nucleotide sequence ID" value="NZ_PVLV01000720.1"/>
</dbReference>
<dbReference type="Proteomes" id="UP000239322">
    <property type="component" value="Unassembled WGS sequence"/>
</dbReference>
<evidence type="ECO:0000313" key="2">
    <source>
        <dbReference type="Proteomes" id="UP000239322"/>
    </source>
</evidence>
<comment type="caution">
    <text evidence="1">The sequence shown here is derived from an EMBL/GenBank/DDBJ whole genome shotgun (WGS) entry which is preliminary data.</text>
</comment>
<organism evidence="1 2">
    <name type="scientific">Streptomyces solincola</name>
    <dbReference type="NCBI Taxonomy" id="2100817"/>
    <lineage>
        <taxon>Bacteria</taxon>
        <taxon>Bacillati</taxon>
        <taxon>Actinomycetota</taxon>
        <taxon>Actinomycetes</taxon>
        <taxon>Kitasatosporales</taxon>
        <taxon>Streptomycetaceae</taxon>
        <taxon>Streptomyces</taxon>
    </lineage>
</organism>
<gene>
    <name evidence="1" type="ORF">C6N75_29625</name>
</gene>
<reference evidence="1 2" key="1">
    <citation type="submission" date="2018-03" db="EMBL/GenBank/DDBJ databases">
        <title>Novel Streptomyces sp. from soil.</title>
        <authorList>
            <person name="Tan G.Y.A."/>
            <person name="Lee Z.Y."/>
        </authorList>
    </citation>
    <scope>NUCLEOTIDE SEQUENCE [LARGE SCALE GENOMIC DNA]</scope>
    <source>
        <strain evidence="1 2">ST5x</strain>
    </source>
</reference>
<feature type="non-terminal residue" evidence="1">
    <location>
        <position position="1"/>
    </location>
</feature>
<accession>A0A2S9PMP0</accession>
<protein>
    <submittedName>
        <fullName evidence="1">Uncharacterized protein</fullName>
    </submittedName>
</protein>
<proteinExistence type="predicted"/>